<dbReference type="OrthoDB" id="67388at2759"/>
<dbReference type="InParanoid" id="E9H3S2"/>
<proteinExistence type="predicted"/>
<sequence>MPRKRCGKHSKTSPSNTSCQSTHGLHPCIGPCTFRLGLATYLCSKKFYIMEHEFYTGPVHCHHGCVRCEASGTAKFLDAEVAVSGRTWPNPRRMPHHSFHRLKRMSPEQDHQKFMSFLECVDELFIRQHENNPRNMRDFLQLILSSDFRSRVSCRFLTVIIRTILSIRSGVRITDELLFSTLCNRLTRQLNANAHSLLFAFLACADQDVQNDPEEEKTGQDVLQATMTGNWTVNLFDN</sequence>
<dbReference type="EMBL" id="GL732589">
    <property type="protein sequence ID" value="EFX73569.1"/>
    <property type="molecule type" value="Genomic_DNA"/>
</dbReference>
<organism evidence="2 3">
    <name type="scientific">Daphnia pulex</name>
    <name type="common">Water flea</name>
    <dbReference type="NCBI Taxonomy" id="6669"/>
    <lineage>
        <taxon>Eukaryota</taxon>
        <taxon>Metazoa</taxon>
        <taxon>Ecdysozoa</taxon>
        <taxon>Arthropoda</taxon>
        <taxon>Crustacea</taxon>
        <taxon>Branchiopoda</taxon>
        <taxon>Diplostraca</taxon>
        <taxon>Cladocera</taxon>
        <taxon>Anomopoda</taxon>
        <taxon>Daphniidae</taxon>
        <taxon>Daphnia</taxon>
    </lineage>
</organism>
<evidence type="ECO:0000313" key="3">
    <source>
        <dbReference type="Proteomes" id="UP000000305"/>
    </source>
</evidence>
<dbReference type="KEGG" id="dpx:DAPPUDRAFT_109662"/>
<feature type="region of interest" description="Disordered" evidence="1">
    <location>
        <begin position="1"/>
        <end position="23"/>
    </location>
</feature>
<accession>E9H3S2</accession>
<evidence type="ECO:0000256" key="1">
    <source>
        <dbReference type="SAM" id="MobiDB-lite"/>
    </source>
</evidence>
<feature type="compositionally biased region" description="Basic residues" evidence="1">
    <location>
        <begin position="1"/>
        <end position="11"/>
    </location>
</feature>
<feature type="compositionally biased region" description="Polar residues" evidence="1">
    <location>
        <begin position="12"/>
        <end position="23"/>
    </location>
</feature>
<evidence type="ECO:0000313" key="2">
    <source>
        <dbReference type="EMBL" id="EFX73569.1"/>
    </source>
</evidence>
<dbReference type="AlphaFoldDB" id="E9H3S2"/>
<reference evidence="2 3" key="1">
    <citation type="journal article" date="2011" name="Science">
        <title>The ecoresponsive genome of Daphnia pulex.</title>
        <authorList>
            <person name="Colbourne J.K."/>
            <person name="Pfrender M.E."/>
            <person name="Gilbert D."/>
            <person name="Thomas W.K."/>
            <person name="Tucker A."/>
            <person name="Oakley T.H."/>
            <person name="Tokishita S."/>
            <person name="Aerts A."/>
            <person name="Arnold G.J."/>
            <person name="Basu M.K."/>
            <person name="Bauer D.J."/>
            <person name="Caceres C.E."/>
            <person name="Carmel L."/>
            <person name="Casola C."/>
            <person name="Choi J.H."/>
            <person name="Detter J.C."/>
            <person name="Dong Q."/>
            <person name="Dusheyko S."/>
            <person name="Eads B.D."/>
            <person name="Frohlich T."/>
            <person name="Geiler-Samerotte K.A."/>
            <person name="Gerlach D."/>
            <person name="Hatcher P."/>
            <person name="Jogdeo S."/>
            <person name="Krijgsveld J."/>
            <person name="Kriventseva E.V."/>
            <person name="Kultz D."/>
            <person name="Laforsch C."/>
            <person name="Lindquist E."/>
            <person name="Lopez J."/>
            <person name="Manak J.R."/>
            <person name="Muller J."/>
            <person name="Pangilinan J."/>
            <person name="Patwardhan R.P."/>
            <person name="Pitluck S."/>
            <person name="Pritham E.J."/>
            <person name="Rechtsteiner A."/>
            <person name="Rho M."/>
            <person name="Rogozin I.B."/>
            <person name="Sakarya O."/>
            <person name="Salamov A."/>
            <person name="Schaack S."/>
            <person name="Shapiro H."/>
            <person name="Shiga Y."/>
            <person name="Skalitzky C."/>
            <person name="Smith Z."/>
            <person name="Souvorov A."/>
            <person name="Sung W."/>
            <person name="Tang Z."/>
            <person name="Tsuchiya D."/>
            <person name="Tu H."/>
            <person name="Vos H."/>
            <person name="Wang M."/>
            <person name="Wolf Y.I."/>
            <person name="Yamagata H."/>
            <person name="Yamada T."/>
            <person name="Ye Y."/>
            <person name="Shaw J.R."/>
            <person name="Andrews J."/>
            <person name="Crease T.J."/>
            <person name="Tang H."/>
            <person name="Lucas S.M."/>
            <person name="Robertson H.M."/>
            <person name="Bork P."/>
            <person name="Koonin E.V."/>
            <person name="Zdobnov E.M."/>
            <person name="Grigoriev I.V."/>
            <person name="Lynch M."/>
            <person name="Boore J.L."/>
        </authorList>
    </citation>
    <scope>NUCLEOTIDE SEQUENCE [LARGE SCALE GENOMIC DNA]</scope>
</reference>
<dbReference type="Proteomes" id="UP000000305">
    <property type="component" value="Unassembled WGS sequence"/>
</dbReference>
<gene>
    <name evidence="2" type="ORF">DAPPUDRAFT_109662</name>
</gene>
<keyword evidence="3" id="KW-1185">Reference proteome</keyword>
<protein>
    <submittedName>
        <fullName evidence="2">Uncharacterized protein</fullName>
    </submittedName>
</protein>
<dbReference type="HOGENOM" id="CLU_1166889_0_0_1"/>
<name>E9H3S2_DAPPU</name>
<dbReference type="STRING" id="6669.E9H3S2"/>